<evidence type="ECO:0000313" key="1">
    <source>
        <dbReference type="EMBL" id="DAE27388.1"/>
    </source>
</evidence>
<proteinExistence type="predicted"/>
<organism evidence="1">
    <name type="scientific">virus sp. ctfPt13</name>
    <dbReference type="NCBI Taxonomy" id="2826811"/>
    <lineage>
        <taxon>Viruses</taxon>
    </lineage>
</organism>
<dbReference type="EMBL" id="BK015836">
    <property type="protein sequence ID" value="DAE27388.1"/>
    <property type="molecule type" value="Genomic_DNA"/>
</dbReference>
<dbReference type="InterPro" id="IPR035408">
    <property type="entry name" value="Phi29_Phage_SSB"/>
</dbReference>
<accession>A0A8S5R8U5</accession>
<dbReference type="Pfam" id="PF17427">
    <property type="entry name" value="Phi29_Phage_SSB"/>
    <property type="match status" value="1"/>
</dbReference>
<name>A0A8S5R8U5_9VIRU</name>
<protein>
    <submittedName>
        <fullName evidence="1">SsDNA binding protein</fullName>
    </submittedName>
</protein>
<sequence>MTNNNEPIENTEQTENARMDNRRFICTVDNRTFEGKRAIVNARNSAKSLNSYGEGKRLDVVGAYTAPAVRPQTGQPCTNVYLFTADGDTYFSQSEGINRSILDIVDMFPDMNAENGGIPVVVNSTALGGGKSIKSLQIL</sequence>
<reference evidence="1" key="1">
    <citation type="journal article" date="2021" name="Proc. Natl. Acad. Sci. U.S.A.">
        <title>A Catalog of Tens of Thousands of Viruses from Human Metagenomes Reveals Hidden Associations with Chronic Diseases.</title>
        <authorList>
            <person name="Tisza M.J."/>
            <person name="Buck C.B."/>
        </authorList>
    </citation>
    <scope>NUCLEOTIDE SEQUENCE</scope>
    <source>
        <strain evidence="1">CtfPt13</strain>
    </source>
</reference>